<evidence type="ECO:0000256" key="2">
    <source>
        <dbReference type="ARBA" id="ARBA00023026"/>
    </source>
</evidence>
<dbReference type="PANTHER" id="PTHR34997:SF16">
    <property type="entry name" value="LYSM DOMAIN-CONTAINING PROTEIN"/>
    <property type="match status" value="1"/>
</dbReference>
<keyword evidence="1" id="KW-0147">Chitin-binding</keyword>
<dbReference type="AlphaFoldDB" id="A0A8K0TGW3"/>
<reference evidence="6" key="1">
    <citation type="journal article" date="2021" name="Nat. Commun.">
        <title>Genetic determinants of endophytism in the Arabidopsis root mycobiome.</title>
        <authorList>
            <person name="Mesny F."/>
            <person name="Miyauchi S."/>
            <person name="Thiergart T."/>
            <person name="Pickel B."/>
            <person name="Atanasova L."/>
            <person name="Karlsson M."/>
            <person name="Huettel B."/>
            <person name="Barry K.W."/>
            <person name="Haridas S."/>
            <person name="Chen C."/>
            <person name="Bauer D."/>
            <person name="Andreopoulos W."/>
            <person name="Pangilinan J."/>
            <person name="LaButti K."/>
            <person name="Riley R."/>
            <person name="Lipzen A."/>
            <person name="Clum A."/>
            <person name="Drula E."/>
            <person name="Henrissat B."/>
            <person name="Kohler A."/>
            <person name="Grigoriev I.V."/>
            <person name="Martin F.M."/>
            <person name="Hacquard S."/>
        </authorList>
    </citation>
    <scope>NUCLEOTIDE SEQUENCE</scope>
    <source>
        <strain evidence="6">MPI-CAGE-AT-0016</strain>
    </source>
</reference>
<feature type="compositionally biased region" description="Polar residues" evidence="4">
    <location>
        <begin position="100"/>
        <end position="114"/>
    </location>
</feature>
<dbReference type="InterPro" id="IPR036779">
    <property type="entry name" value="LysM_dom_sf"/>
</dbReference>
<keyword evidence="7" id="KW-1185">Reference proteome</keyword>
<comment type="caution">
    <text evidence="6">The sequence shown here is derived from an EMBL/GenBank/DDBJ whole genome shotgun (WGS) entry which is preliminary data.</text>
</comment>
<accession>A0A8K0TGW3</accession>
<gene>
    <name evidence="6" type="ORF">B0T11DRAFT_329384</name>
</gene>
<dbReference type="PROSITE" id="PS51782">
    <property type="entry name" value="LYSM"/>
    <property type="match status" value="1"/>
</dbReference>
<evidence type="ECO:0000313" key="6">
    <source>
        <dbReference type="EMBL" id="KAH7363410.1"/>
    </source>
</evidence>
<dbReference type="InterPro" id="IPR052210">
    <property type="entry name" value="LysM1-like"/>
</dbReference>
<evidence type="ECO:0000259" key="5">
    <source>
        <dbReference type="PROSITE" id="PS51782"/>
    </source>
</evidence>
<feature type="domain" description="LysM" evidence="5">
    <location>
        <begin position="249"/>
        <end position="295"/>
    </location>
</feature>
<dbReference type="PANTHER" id="PTHR34997">
    <property type="entry name" value="AM15"/>
    <property type="match status" value="1"/>
</dbReference>
<keyword evidence="2" id="KW-0843">Virulence</keyword>
<sequence length="320" mass="36053">MDLYRDRSRVRELSRHHSLGFPSPLDGQCSLDGYAAASRLTWDEYPLEIQCNRCFWKTFAIGHQSQWTHMIWDEWTEQTWANMVRNCNIPEEDAVIVPPVNSSGVTPLQPQPDNRPTFEHCPTTAVLPDTREILLISKWALRLSVSTACLDKWNPSSDDVAVVGSEHHDITLEDLLAEDLRDITMEQFLRWNPCLDRRSHVKHDDTVCVGPPGGRYVPEVGNLAAPRKRTVAATPPTEAAEQTVAQCGRYHVAKAGEMRAHLSIKYGITVDKVEEMNPEVESEGSLLTPGKSYCVAPVEEHGINGATWMDEWMANPLAYH</sequence>
<evidence type="ECO:0000256" key="1">
    <source>
        <dbReference type="ARBA" id="ARBA00022669"/>
    </source>
</evidence>
<evidence type="ECO:0000313" key="7">
    <source>
        <dbReference type="Proteomes" id="UP000813385"/>
    </source>
</evidence>
<comment type="similarity">
    <text evidence="3">Belongs to the secreted LysM effector family.</text>
</comment>
<dbReference type="Proteomes" id="UP000813385">
    <property type="component" value="Unassembled WGS sequence"/>
</dbReference>
<dbReference type="EMBL" id="JAGPXD010000003">
    <property type="protein sequence ID" value="KAH7363410.1"/>
    <property type="molecule type" value="Genomic_DNA"/>
</dbReference>
<feature type="region of interest" description="Disordered" evidence="4">
    <location>
        <begin position="98"/>
        <end position="117"/>
    </location>
</feature>
<dbReference type="GO" id="GO:0008061">
    <property type="term" value="F:chitin binding"/>
    <property type="evidence" value="ECO:0007669"/>
    <property type="project" value="UniProtKB-KW"/>
</dbReference>
<evidence type="ECO:0000256" key="3">
    <source>
        <dbReference type="ARBA" id="ARBA00044955"/>
    </source>
</evidence>
<protein>
    <recommendedName>
        <fullName evidence="5">LysM domain-containing protein</fullName>
    </recommendedName>
</protein>
<organism evidence="6 7">
    <name type="scientific">Plectosphaerella cucumerina</name>
    <dbReference type="NCBI Taxonomy" id="40658"/>
    <lineage>
        <taxon>Eukaryota</taxon>
        <taxon>Fungi</taxon>
        <taxon>Dikarya</taxon>
        <taxon>Ascomycota</taxon>
        <taxon>Pezizomycotina</taxon>
        <taxon>Sordariomycetes</taxon>
        <taxon>Hypocreomycetidae</taxon>
        <taxon>Glomerellales</taxon>
        <taxon>Plectosphaerellaceae</taxon>
        <taxon>Plectosphaerella</taxon>
    </lineage>
</organism>
<evidence type="ECO:0000256" key="4">
    <source>
        <dbReference type="SAM" id="MobiDB-lite"/>
    </source>
</evidence>
<proteinExistence type="inferred from homology"/>
<name>A0A8K0TGW3_9PEZI</name>
<dbReference type="InterPro" id="IPR018392">
    <property type="entry name" value="LysM"/>
</dbReference>
<dbReference type="Gene3D" id="3.10.350.10">
    <property type="entry name" value="LysM domain"/>
    <property type="match status" value="1"/>
</dbReference>
<dbReference type="OrthoDB" id="4850192at2759"/>